<evidence type="ECO:0000256" key="3">
    <source>
        <dbReference type="ARBA" id="ARBA00022989"/>
    </source>
</evidence>
<dbReference type="EMBL" id="CP050995">
    <property type="protein sequence ID" value="QIY92634.1"/>
    <property type="molecule type" value="Genomic_DNA"/>
</dbReference>
<dbReference type="Proteomes" id="UP000501570">
    <property type="component" value="Chromosome"/>
</dbReference>
<keyword evidence="6 7" id="KW-0472">Membrane</keyword>
<proteinExistence type="predicted"/>
<keyword evidence="5" id="KW-0443">Lipid metabolism</keyword>
<dbReference type="STRING" id="1324352.OK18_00170"/>
<evidence type="ECO:0000313" key="10">
    <source>
        <dbReference type="EMBL" id="QIY92634.1"/>
    </source>
</evidence>
<keyword evidence="4" id="KW-0560">Oxidoreductase</keyword>
<dbReference type="AlphaFoldDB" id="A0A0G3LXB8"/>
<feature type="transmembrane region" description="Helical" evidence="7">
    <location>
        <begin position="53"/>
        <end position="74"/>
    </location>
</feature>
<dbReference type="Pfam" id="PF04116">
    <property type="entry name" value="FA_hydroxylase"/>
    <property type="match status" value="1"/>
</dbReference>
<evidence type="ECO:0000256" key="6">
    <source>
        <dbReference type="ARBA" id="ARBA00023136"/>
    </source>
</evidence>
<accession>A0A0G3LXB8</accession>
<dbReference type="Proteomes" id="UP000035213">
    <property type="component" value="Chromosome"/>
</dbReference>
<dbReference type="GO" id="GO:0012505">
    <property type="term" value="C:endomembrane system"/>
    <property type="evidence" value="ECO:0007669"/>
    <property type="project" value="UniProtKB-SubCell"/>
</dbReference>
<protein>
    <submittedName>
        <fullName evidence="9 10">Sterol desaturase</fullName>
    </submittedName>
</protein>
<evidence type="ECO:0000256" key="5">
    <source>
        <dbReference type="ARBA" id="ARBA00023098"/>
    </source>
</evidence>
<dbReference type="GO" id="GO:0016020">
    <property type="term" value="C:membrane"/>
    <property type="evidence" value="ECO:0007669"/>
    <property type="project" value="GOC"/>
</dbReference>
<dbReference type="GO" id="GO:0050479">
    <property type="term" value="F:glyceryl-ether monooxygenase activity"/>
    <property type="evidence" value="ECO:0007669"/>
    <property type="project" value="TreeGrafter"/>
</dbReference>
<evidence type="ECO:0000259" key="8">
    <source>
        <dbReference type="Pfam" id="PF04116"/>
    </source>
</evidence>
<dbReference type="PANTHER" id="PTHR21624:SF1">
    <property type="entry name" value="ALKYLGLYCEROL MONOOXYGENASE"/>
    <property type="match status" value="1"/>
</dbReference>
<evidence type="ECO:0000256" key="4">
    <source>
        <dbReference type="ARBA" id="ARBA00023002"/>
    </source>
</evidence>
<dbReference type="InterPro" id="IPR006694">
    <property type="entry name" value="Fatty_acid_hydroxylase"/>
</dbReference>
<evidence type="ECO:0000313" key="12">
    <source>
        <dbReference type="Proteomes" id="UP000501570"/>
    </source>
</evidence>
<dbReference type="PATRIC" id="fig|1324352.5.peg.35"/>
<keyword evidence="2 7" id="KW-0812">Transmembrane</keyword>
<keyword evidence="12" id="KW-1185">Reference proteome</keyword>
<name>A0A0G3LXB8_CHRGL</name>
<feature type="domain" description="Fatty acid hydroxylase" evidence="8">
    <location>
        <begin position="90"/>
        <end position="222"/>
    </location>
</feature>
<feature type="transmembrane region" description="Helical" evidence="7">
    <location>
        <begin position="14"/>
        <end position="32"/>
    </location>
</feature>
<dbReference type="GO" id="GO:0008610">
    <property type="term" value="P:lipid biosynthetic process"/>
    <property type="evidence" value="ECO:0007669"/>
    <property type="project" value="InterPro"/>
</dbReference>
<evidence type="ECO:0000256" key="2">
    <source>
        <dbReference type="ARBA" id="ARBA00022692"/>
    </source>
</evidence>
<dbReference type="GO" id="GO:0005506">
    <property type="term" value="F:iron ion binding"/>
    <property type="evidence" value="ECO:0007669"/>
    <property type="project" value="InterPro"/>
</dbReference>
<dbReference type="OrthoDB" id="9770329at2"/>
<organism evidence="9 11">
    <name type="scientific">Chryseobacterium gallinarum</name>
    <dbReference type="NCBI Taxonomy" id="1324352"/>
    <lineage>
        <taxon>Bacteria</taxon>
        <taxon>Pseudomonadati</taxon>
        <taxon>Bacteroidota</taxon>
        <taxon>Flavobacteriia</taxon>
        <taxon>Flavobacteriales</taxon>
        <taxon>Weeksellaceae</taxon>
        <taxon>Chryseobacterium group</taxon>
        <taxon>Chryseobacterium</taxon>
    </lineage>
</organism>
<dbReference type="PANTHER" id="PTHR21624">
    <property type="entry name" value="STEROL DESATURASE-RELATED PROTEIN"/>
    <property type="match status" value="1"/>
</dbReference>
<evidence type="ECO:0000256" key="7">
    <source>
        <dbReference type="SAM" id="Phobius"/>
    </source>
</evidence>
<reference evidence="10 12" key="2">
    <citation type="submission" date="2019-09" db="EMBL/GenBank/DDBJ databases">
        <title>FDA dAtabase for Regulatory Grade micrObial Sequences (FDA-ARGOS): Supporting development and validation of Infectious Disease Dx tests.</title>
        <authorList>
            <person name="Sciortino C."/>
            <person name="Tallon L."/>
            <person name="Sadzewicz L."/>
            <person name="Vavikolanu K."/>
            <person name="Mehta A."/>
            <person name="Aluvathingal J."/>
            <person name="Nadendla S."/>
            <person name="Nandy P."/>
            <person name="Geyer C."/>
            <person name="Yan Y."/>
            <person name="Sichtig H."/>
        </authorList>
    </citation>
    <scope>NUCLEOTIDE SEQUENCE [LARGE SCALE GENOMIC DNA]</scope>
    <source>
        <strain evidence="10 12">FDAARGOS_636</strain>
    </source>
</reference>
<gene>
    <name evidence="10" type="ORF">FOB44_01715</name>
    <name evidence="9" type="ORF">OK18_00170</name>
</gene>
<sequence length="316" mass="37310">MMDFLMSEDGLENVYAWAIPLHATVILAEMIYSHVSEAKLYSGKDLATNIYLALMNFGLDLIMKAFAMGVMFFFYHHRIFSWDLSIWYLLACFVITDFAYYVLHYVDHRSRAFWAVHITHHSSEFFNLTTGFRSPVLQPLYRYLYFSPLAFLGFNPWHIMVAYAIGQVYGTWVHTQTVKSMGFLEHILVTPSHHRVHHACNVKYLDKNMGMCLIIWDKIFGTFEKEDPNVPVKYGIYPKMPDNRPDTVLFYEWRKIWKDLKQPGLTFSDRINYIFNSPGWRHDGTGKTVRQYQKEYFARQAKKKEQKENLEKQVSA</sequence>
<comment type="subcellular location">
    <subcellularLocation>
        <location evidence="1">Endomembrane system</location>
        <topology evidence="1">Multi-pass membrane protein</topology>
    </subcellularLocation>
</comment>
<evidence type="ECO:0000313" key="9">
    <source>
        <dbReference type="EMBL" id="AKK71264.1"/>
    </source>
</evidence>
<keyword evidence="3 7" id="KW-1133">Transmembrane helix</keyword>
<dbReference type="GO" id="GO:0006643">
    <property type="term" value="P:membrane lipid metabolic process"/>
    <property type="evidence" value="ECO:0007669"/>
    <property type="project" value="TreeGrafter"/>
</dbReference>
<feature type="transmembrane region" description="Helical" evidence="7">
    <location>
        <begin position="86"/>
        <end position="103"/>
    </location>
</feature>
<dbReference type="InterPro" id="IPR051689">
    <property type="entry name" value="Sterol_desaturase/TMEM195"/>
</dbReference>
<reference evidence="9 11" key="1">
    <citation type="submission" date="2014-11" db="EMBL/GenBank/DDBJ databases">
        <authorList>
            <person name="Park G.-S."/>
            <person name="Hong S.-J."/>
            <person name="Jung B.K."/>
            <person name="Khan A.R."/>
            <person name="Kwak Y."/>
            <person name="Shin J.-H."/>
        </authorList>
    </citation>
    <scope>NUCLEOTIDE SEQUENCE [LARGE SCALE GENOMIC DNA]</scope>
    <source>
        <strain evidence="9 11">DSM 27622</strain>
    </source>
</reference>
<dbReference type="KEGG" id="cgn:OK18_00170"/>
<evidence type="ECO:0000313" key="11">
    <source>
        <dbReference type="Proteomes" id="UP000035213"/>
    </source>
</evidence>
<dbReference type="EMBL" id="CP009928">
    <property type="protein sequence ID" value="AKK71264.1"/>
    <property type="molecule type" value="Genomic_DNA"/>
</dbReference>
<feature type="transmembrane region" description="Helical" evidence="7">
    <location>
        <begin position="143"/>
        <end position="165"/>
    </location>
</feature>
<evidence type="ECO:0000256" key="1">
    <source>
        <dbReference type="ARBA" id="ARBA00004127"/>
    </source>
</evidence>